<name>A0A2R6NX46_9APHY</name>
<protein>
    <submittedName>
        <fullName evidence="2">Uncharacterized protein</fullName>
    </submittedName>
</protein>
<feature type="compositionally biased region" description="Polar residues" evidence="1">
    <location>
        <begin position="27"/>
        <end position="36"/>
    </location>
</feature>
<feature type="compositionally biased region" description="Polar residues" evidence="1">
    <location>
        <begin position="49"/>
        <end position="58"/>
    </location>
</feature>
<proteinExistence type="predicted"/>
<evidence type="ECO:0000256" key="1">
    <source>
        <dbReference type="SAM" id="MobiDB-lite"/>
    </source>
</evidence>
<feature type="region of interest" description="Disordered" evidence="1">
    <location>
        <begin position="1"/>
        <end position="68"/>
    </location>
</feature>
<dbReference type="EMBL" id="MLYV02000712">
    <property type="protein sequence ID" value="PSR78999.1"/>
    <property type="molecule type" value="Genomic_DNA"/>
</dbReference>
<evidence type="ECO:0000313" key="3">
    <source>
        <dbReference type="Proteomes" id="UP000186601"/>
    </source>
</evidence>
<gene>
    <name evidence="2" type="ORF">PHLCEN_2v7186</name>
</gene>
<reference evidence="2 3" key="1">
    <citation type="submission" date="2018-02" db="EMBL/GenBank/DDBJ databases">
        <title>Genome sequence of the basidiomycete white-rot fungus Phlebia centrifuga.</title>
        <authorList>
            <person name="Granchi Z."/>
            <person name="Peng M."/>
            <person name="de Vries R.P."/>
            <person name="Hilden K."/>
            <person name="Makela M.R."/>
            <person name="Grigoriev I."/>
            <person name="Riley R."/>
        </authorList>
    </citation>
    <scope>NUCLEOTIDE SEQUENCE [LARGE SCALE GENOMIC DNA]</scope>
    <source>
        <strain evidence="2 3">FBCC195</strain>
    </source>
</reference>
<evidence type="ECO:0000313" key="2">
    <source>
        <dbReference type="EMBL" id="PSR78999.1"/>
    </source>
</evidence>
<dbReference type="Proteomes" id="UP000186601">
    <property type="component" value="Unassembled WGS sequence"/>
</dbReference>
<accession>A0A2R6NX46</accession>
<keyword evidence="3" id="KW-1185">Reference proteome</keyword>
<comment type="caution">
    <text evidence="2">The sequence shown here is derived from an EMBL/GenBank/DDBJ whole genome shotgun (WGS) entry which is preliminary data.</text>
</comment>
<sequence length="68" mass="7501">MSQAKGGDPHRPMSTRTFFGLRDPRTKSTPKMNKTLVSKPGELSEDGTRPTQQAQYNALRTILGPSAR</sequence>
<organism evidence="2 3">
    <name type="scientific">Hermanssonia centrifuga</name>
    <dbReference type="NCBI Taxonomy" id="98765"/>
    <lineage>
        <taxon>Eukaryota</taxon>
        <taxon>Fungi</taxon>
        <taxon>Dikarya</taxon>
        <taxon>Basidiomycota</taxon>
        <taxon>Agaricomycotina</taxon>
        <taxon>Agaricomycetes</taxon>
        <taxon>Polyporales</taxon>
        <taxon>Meruliaceae</taxon>
        <taxon>Hermanssonia</taxon>
    </lineage>
</organism>
<dbReference type="AlphaFoldDB" id="A0A2R6NX46"/>